<reference evidence="1" key="1">
    <citation type="submission" date="2020-03" db="EMBL/GenBank/DDBJ databases">
        <authorList>
            <person name="Weist P."/>
        </authorList>
    </citation>
    <scope>NUCLEOTIDE SEQUENCE</scope>
</reference>
<proteinExistence type="predicted"/>
<accession>A0A9N7VKD4</accession>
<name>A0A9N7VKD4_PLEPL</name>
<dbReference type="EMBL" id="CADEAL010004102">
    <property type="protein sequence ID" value="CAB1451774.1"/>
    <property type="molecule type" value="Genomic_DNA"/>
</dbReference>
<evidence type="ECO:0000313" key="2">
    <source>
        <dbReference type="Proteomes" id="UP001153269"/>
    </source>
</evidence>
<protein>
    <submittedName>
        <fullName evidence="1">Uncharacterized protein</fullName>
    </submittedName>
</protein>
<evidence type="ECO:0000313" key="1">
    <source>
        <dbReference type="EMBL" id="CAB1451774.1"/>
    </source>
</evidence>
<gene>
    <name evidence="1" type="ORF">PLEPLA_LOCUS39500</name>
</gene>
<dbReference type="AlphaFoldDB" id="A0A9N7VKD4"/>
<keyword evidence="2" id="KW-1185">Reference proteome</keyword>
<comment type="caution">
    <text evidence="1">The sequence shown here is derived from an EMBL/GenBank/DDBJ whole genome shotgun (WGS) entry which is preliminary data.</text>
</comment>
<sequence length="83" mass="9257">MDSHYVSPLNSHLRIFDQLKDECWNKVERLSWLENKGQSRGAEVDARCEVGHQTACCVSSWTPATGPLSNISTRCPGSCDPHL</sequence>
<organism evidence="1 2">
    <name type="scientific">Pleuronectes platessa</name>
    <name type="common">European plaice</name>
    <dbReference type="NCBI Taxonomy" id="8262"/>
    <lineage>
        <taxon>Eukaryota</taxon>
        <taxon>Metazoa</taxon>
        <taxon>Chordata</taxon>
        <taxon>Craniata</taxon>
        <taxon>Vertebrata</taxon>
        <taxon>Euteleostomi</taxon>
        <taxon>Actinopterygii</taxon>
        <taxon>Neopterygii</taxon>
        <taxon>Teleostei</taxon>
        <taxon>Neoteleostei</taxon>
        <taxon>Acanthomorphata</taxon>
        <taxon>Carangaria</taxon>
        <taxon>Pleuronectiformes</taxon>
        <taxon>Pleuronectoidei</taxon>
        <taxon>Pleuronectidae</taxon>
        <taxon>Pleuronectes</taxon>
    </lineage>
</organism>
<dbReference type="Proteomes" id="UP001153269">
    <property type="component" value="Unassembled WGS sequence"/>
</dbReference>